<sequence length="311" mass="35056">MSENAVELRGIYKAYKTGFMMKKVEALNGVDLVIKKGEVFGYLGPNGSGKTTTLKLIMGIIYPDRGEIEVLSKSPYDISVKEKIGFLPESPYFYDYLTAVEFLDFFARLFSIPQGVRRERIRRLLKSVGLEDRADEPLRRFSRGMLQRIGIAQALINDPELVFFDEPMSGLDPLGRAEVKEIIQGLKREGKTIVFSSHILPDVEAIADRVGIIVDGKIRDVGDLDRMLNERVSFVEITVCGLDHDLLKSIEGKAEVKRTLKDRTVLLVDGAENINEVIDYLRSLKISIESVEPIRLTLEELFLSEIKGKSK</sequence>
<evidence type="ECO:0000313" key="6">
    <source>
        <dbReference type="EMBL" id="MBN1572462.1"/>
    </source>
</evidence>
<comment type="caution">
    <text evidence="6">The sequence shown here is derived from an EMBL/GenBank/DDBJ whole genome shotgun (WGS) entry which is preliminary data.</text>
</comment>
<evidence type="ECO:0000313" key="7">
    <source>
        <dbReference type="Proteomes" id="UP000809273"/>
    </source>
</evidence>
<reference evidence="6" key="2">
    <citation type="submission" date="2021-01" db="EMBL/GenBank/DDBJ databases">
        <authorList>
            <person name="Hahn C.R."/>
            <person name="Youssef N.H."/>
            <person name="Elshahed M."/>
        </authorList>
    </citation>
    <scope>NUCLEOTIDE SEQUENCE</scope>
    <source>
        <strain evidence="6">Zod_Metabat.24</strain>
    </source>
</reference>
<proteinExistence type="inferred from homology"/>
<protein>
    <submittedName>
        <fullName evidence="6">ABC transporter ATP-binding protein</fullName>
    </submittedName>
</protein>
<evidence type="ECO:0000256" key="2">
    <source>
        <dbReference type="ARBA" id="ARBA00022448"/>
    </source>
</evidence>
<keyword evidence="4 6" id="KW-0067">ATP-binding</keyword>
<reference evidence="6" key="1">
    <citation type="journal article" date="2021" name="Environ. Microbiol.">
        <title>Genomic characterization of three novel Desulfobacterota classes expand the metabolic and phylogenetic diversity of the phylum.</title>
        <authorList>
            <person name="Murphy C.L."/>
            <person name="Biggerstaff J."/>
            <person name="Eichhorn A."/>
            <person name="Ewing E."/>
            <person name="Shahan R."/>
            <person name="Soriano D."/>
            <person name="Stewart S."/>
            <person name="VanMol K."/>
            <person name="Walker R."/>
            <person name="Walters P."/>
            <person name="Elshahed M.S."/>
            <person name="Youssef N.H."/>
        </authorList>
    </citation>
    <scope>NUCLEOTIDE SEQUENCE</scope>
    <source>
        <strain evidence="6">Zod_Metabat.24</strain>
    </source>
</reference>
<dbReference type="Gene3D" id="3.40.50.300">
    <property type="entry name" value="P-loop containing nucleotide triphosphate hydrolases"/>
    <property type="match status" value="1"/>
</dbReference>
<accession>A0A9D8PNU1</accession>
<dbReference type="InterPro" id="IPR003439">
    <property type="entry name" value="ABC_transporter-like_ATP-bd"/>
</dbReference>
<dbReference type="InterPro" id="IPR003593">
    <property type="entry name" value="AAA+_ATPase"/>
</dbReference>
<comment type="similarity">
    <text evidence="1">Belongs to the ABC transporter superfamily.</text>
</comment>
<dbReference type="PANTHER" id="PTHR43335">
    <property type="entry name" value="ABC TRANSPORTER, ATP-BINDING PROTEIN"/>
    <property type="match status" value="1"/>
</dbReference>
<dbReference type="PROSITE" id="PS50893">
    <property type="entry name" value="ABC_TRANSPORTER_2"/>
    <property type="match status" value="1"/>
</dbReference>
<gene>
    <name evidence="6" type="ORF">JW984_04615</name>
</gene>
<dbReference type="SUPFAM" id="SSF52540">
    <property type="entry name" value="P-loop containing nucleoside triphosphate hydrolases"/>
    <property type="match status" value="1"/>
</dbReference>
<evidence type="ECO:0000256" key="1">
    <source>
        <dbReference type="ARBA" id="ARBA00005417"/>
    </source>
</evidence>
<dbReference type="EMBL" id="JAFGIX010000023">
    <property type="protein sequence ID" value="MBN1572462.1"/>
    <property type="molecule type" value="Genomic_DNA"/>
</dbReference>
<keyword evidence="3" id="KW-0547">Nucleotide-binding</keyword>
<dbReference type="Proteomes" id="UP000809273">
    <property type="component" value="Unassembled WGS sequence"/>
</dbReference>
<dbReference type="CDD" id="cd03230">
    <property type="entry name" value="ABC_DR_subfamily_A"/>
    <property type="match status" value="1"/>
</dbReference>
<dbReference type="Pfam" id="PF00005">
    <property type="entry name" value="ABC_tran"/>
    <property type="match status" value="1"/>
</dbReference>
<dbReference type="SMART" id="SM00382">
    <property type="entry name" value="AAA"/>
    <property type="match status" value="1"/>
</dbReference>
<evidence type="ECO:0000256" key="4">
    <source>
        <dbReference type="ARBA" id="ARBA00022840"/>
    </source>
</evidence>
<dbReference type="InterPro" id="IPR027417">
    <property type="entry name" value="P-loop_NTPase"/>
</dbReference>
<keyword evidence="2" id="KW-0813">Transport</keyword>
<evidence type="ECO:0000259" key="5">
    <source>
        <dbReference type="PROSITE" id="PS50893"/>
    </source>
</evidence>
<feature type="domain" description="ABC transporter" evidence="5">
    <location>
        <begin position="6"/>
        <end position="240"/>
    </location>
</feature>
<dbReference type="AlphaFoldDB" id="A0A9D8PNU1"/>
<dbReference type="PANTHER" id="PTHR43335:SF4">
    <property type="entry name" value="ABC TRANSPORTER, ATP-BINDING PROTEIN"/>
    <property type="match status" value="1"/>
</dbReference>
<organism evidence="6 7">
    <name type="scientific">Candidatus Zymogenus saltonus</name>
    <dbReference type="NCBI Taxonomy" id="2844893"/>
    <lineage>
        <taxon>Bacteria</taxon>
        <taxon>Deltaproteobacteria</taxon>
        <taxon>Candidatus Zymogenia</taxon>
        <taxon>Candidatus Zymogeniales</taxon>
        <taxon>Candidatus Zymogenaceae</taxon>
        <taxon>Candidatus Zymogenus</taxon>
    </lineage>
</organism>
<dbReference type="GO" id="GO:0005524">
    <property type="term" value="F:ATP binding"/>
    <property type="evidence" value="ECO:0007669"/>
    <property type="project" value="UniProtKB-KW"/>
</dbReference>
<dbReference type="GO" id="GO:0016887">
    <property type="term" value="F:ATP hydrolysis activity"/>
    <property type="evidence" value="ECO:0007669"/>
    <property type="project" value="InterPro"/>
</dbReference>
<name>A0A9D8PNU1_9DELT</name>
<evidence type="ECO:0000256" key="3">
    <source>
        <dbReference type="ARBA" id="ARBA00022741"/>
    </source>
</evidence>